<evidence type="ECO:0000256" key="1">
    <source>
        <dbReference type="ARBA" id="ARBA00001961"/>
    </source>
</evidence>
<comment type="caution">
    <text evidence="5">The sequence shown here is derived from an EMBL/GenBank/DDBJ whole genome shotgun (WGS) entry which is preliminary data.</text>
</comment>
<reference evidence="5 6" key="1">
    <citation type="submission" date="2021-09" db="EMBL/GenBank/DDBJ databases">
        <title>Lysobacter sp. 13A isolated from the river sediment.</title>
        <authorList>
            <person name="Liu H."/>
            <person name="Li S."/>
            <person name="Mao S."/>
        </authorList>
    </citation>
    <scope>NUCLEOTIDE SEQUENCE [LARGE SCALE GENOMIC DNA]</scope>
    <source>
        <strain evidence="5 6">13A</strain>
    </source>
</reference>
<dbReference type="InterPro" id="IPR039558">
    <property type="entry name" value="TPA1/OFD1_N"/>
</dbReference>
<evidence type="ECO:0000313" key="6">
    <source>
        <dbReference type="Proteomes" id="UP001430954"/>
    </source>
</evidence>
<keyword evidence="3" id="KW-0560">Oxidoreductase</keyword>
<sequence>MINPALDIAAWRERLAGLGRIQVPDVLQPEAAERLHQCLADEVPWTLAIRDRDGARTLEHARYRGMSGGEVDALLAGAADAAGQTGDAAFRFAYDSYMMVRAYQEGRDPGLLLHRVLELFNSPDYLAFARALAGDTGIRRINAQATRYRRGHFLRYHTDIDSHEGRRFAYVLNLTRRWQADWGGLLQFIDGEGRIVDTFQPRWNSMSVFAVPTGHAVSLVAPWAEEERLAITGWWLG</sequence>
<proteinExistence type="predicted"/>
<feature type="domain" description="Prolyl 4-hydroxylase alpha subunit" evidence="4">
    <location>
        <begin position="18"/>
        <end position="236"/>
    </location>
</feature>
<organism evidence="5 6">
    <name type="scientific">Novilysobacter selenitireducens</name>
    <dbReference type="NCBI Taxonomy" id="2872639"/>
    <lineage>
        <taxon>Bacteria</taxon>
        <taxon>Pseudomonadati</taxon>
        <taxon>Pseudomonadota</taxon>
        <taxon>Gammaproteobacteria</taxon>
        <taxon>Lysobacterales</taxon>
        <taxon>Lysobacteraceae</taxon>
        <taxon>Novilysobacter</taxon>
    </lineage>
</organism>
<accession>A0ABS7T2N7</accession>
<dbReference type="RefSeq" id="WP_223674343.1">
    <property type="nucleotide sequence ID" value="NZ_JAINZW010000001.1"/>
</dbReference>
<comment type="cofactor">
    <cofactor evidence="1">
        <name>L-ascorbate</name>
        <dbReference type="ChEBI" id="CHEBI:38290"/>
    </cofactor>
</comment>
<dbReference type="Gene3D" id="2.60.120.620">
    <property type="entry name" value="q2cbj1_9rhob like domain"/>
    <property type="match status" value="1"/>
</dbReference>
<gene>
    <name evidence="5" type="ORF">K6753_01120</name>
</gene>
<dbReference type="Pfam" id="PF13661">
    <property type="entry name" value="2OG-FeII_Oxy_4"/>
    <property type="match status" value="1"/>
</dbReference>
<dbReference type="PANTHER" id="PTHR12117">
    <property type="entry name" value="HISTONE ACETYLTRANSFERASE COMPLEX"/>
    <property type="match status" value="1"/>
</dbReference>
<dbReference type="EMBL" id="JAINZW010000001">
    <property type="protein sequence ID" value="MBZ4038134.1"/>
    <property type="molecule type" value="Genomic_DNA"/>
</dbReference>
<protein>
    <submittedName>
        <fullName evidence="5">2OG-Fe(II) oxygenase</fullName>
    </submittedName>
</protein>
<evidence type="ECO:0000256" key="3">
    <source>
        <dbReference type="ARBA" id="ARBA00023002"/>
    </source>
</evidence>
<keyword evidence="2" id="KW-0223">Dioxygenase</keyword>
<dbReference type="PANTHER" id="PTHR12117:SF0">
    <property type="entry name" value="PROLYL 3-HYDROXYLASE OGFOD1"/>
    <property type="match status" value="1"/>
</dbReference>
<dbReference type="InterPro" id="IPR006620">
    <property type="entry name" value="Pro_4_hyd_alph"/>
</dbReference>
<dbReference type="Proteomes" id="UP001430954">
    <property type="component" value="Unassembled WGS sequence"/>
</dbReference>
<dbReference type="InterPro" id="IPR051842">
    <property type="entry name" value="uS12_prolyl_hydroxylase"/>
</dbReference>
<dbReference type="SMART" id="SM00702">
    <property type="entry name" value="P4Hc"/>
    <property type="match status" value="1"/>
</dbReference>
<evidence type="ECO:0000259" key="4">
    <source>
        <dbReference type="SMART" id="SM00702"/>
    </source>
</evidence>
<evidence type="ECO:0000313" key="5">
    <source>
        <dbReference type="EMBL" id="MBZ4038134.1"/>
    </source>
</evidence>
<evidence type="ECO:0000256" key="2">
    <source>
        <dbReference type="ARBA" id="ARBA00022964"/>
    </source>
</evidence>
<keyword evidence="6" id="KW-1185">Reference proteome</keyword>
<name>A0ABS7T2N7_9GAMM</name>